<accession>A0A8D8TAL1</accession>
<evidence type="ECO:0000256" key="1">
    <source>
        <dbReference type="ARBA" id="ARBA00004651"/>
    </source>
</evidence>
<dbReference type="GO" id="GO:0005886">
    <property type="term" value="C:plasma membrane"/>
    <property type="evidence" value="ECO:0007669"/>
    <property type="project" value="UniProtKB-SubCell"/>
</dbReference>
<evidence type="ECO:0000313" key="8">
    <source>
        <dbReference type="EMBL" id="CAG6684429.1"/>
    </source>
</evidence>
<keyword evidence="2" id="KW-1003">Cell membrane</keyword>
<name>A0A8D8TAL1_9HEMI</name>
<evidence type="ECO:0000256" key="5">
    <source>
        <dbReference type="ARBA" id="ARBA00023136"/>
    </source>
</evidence>
<feature type="transmembrane region" description="Helical" evidence="6">
    <location>
        <begin position="381"/>
        <end position="401"/>
    </location>
</feature>
<dbReference type="InterPro" id="IPR013525">
    <property type="entry name" value="ABC2_TM"/>
</dbReference>
<feature type="transmembrane region" description="Helical" evidence="6">
    <location>
        <begin position="346"/>
        <end position="369"/>
    </location>
</feature>
<evidence type="ECO:0000256" key="6">
    <source>
        <dbReference type="SAM" id="Phobius"/>
    </source>
</evidence>
<reference evidence="8" key="1">
    <citation type="submission" date="2021-05" db="EMBL/GenBank/DDBJ databases">
        <authorList>
            <person name="Alioto T."/>
            <person name="Alioto T."/>
            <person name="Gomez Garrido J."/>
        </authorList>
    </citation>
    <scope>NUCLEOTIDE SEQUENCE</scope>
</reference>
<organism evidence="8">
    <name type="scientific">Cacopsylla melanoneura</name>
    <dbReference type="NCBI Taxonomy" id="428564"/>
    <lineage>
        <taxon>Eukaryota</taxon>
        <taxon>Metazoa</taxon>
        <taxon>Ecdysozoa</taxon>
        <taxon>Arthropoda</taxon>
        <taxon>Hexapoda</taxon>
        <taxon>Insecta</taxon>
        <taxon>Pterygota</taxon>
        <taxon>Neoptera</taxon>
        <taxon>Paraneoptera</taxon>
        <taxon>Hemiptera</taxon>
        <taxon>Sternorrhyncha</taxon>
        <taxon>Psylloidea</taxon>
        <taxon>Psyllidae</taxon>
        <taxon>Psyllinae</taxon>
        <taxon>Cacopsylla</taxon>
    </lineage>
</organism>
<feature type="transmembrane region" description="Helical" evidence="6">
    <location>
        <begin position="269"/>
        <end position="293"/>
    </location>
</feature>
<feature type="transmembrane region" description="Helical" evidence="6">
    <location>
        <begin position="314"/>
        <end position="340"/>
    </location>
</feature>
<dbReference type="AlphaFoldDB" id="A0A8D8TAL1"/>
<dbReference type="EMBL" id="HBUF01267366">
    <property type="protein sequence ID" value="CAG6684429.1"/>
    <property type="molecule type" value="Transcribed_RNA"/>
</dbReference>
<dbReference type="GO" id="GO:0140359">
    <property type="term" value="F:ABC-type transporter activity"/>
    <property type="evidence" value="ECO:0007669"/>
    <property type="project" value="InterPro"/>
</dbReference>
<dbReference type="InterPro" id="IPR051449">
    <property type="entry name" value="ABC-2_transporter_component"/>
</dbReference>
<feature type="domain" description="ABC-2 type transporter transmembrane" evidence="7">
    <location>
        <begin position="130"/>
        <end position="416"/>
    </location>
</feature>
<comment type="subcellular location">
    <subcellularLocation>
        <location evidence="1">Cell membrane</location>
        <topology evidence="1">Multi-pass membrane protein</topology>
    </subcellularLocation>
</comment>
<keyword evidence="4 6" id="KW-1133">Transmembrane helix</keyword>
<evidence type="ECO:0000256" key="4">
    <source>
        <dbReference type="ARBA" id="ARBA00022989"/>
    </source>
</evidence>
<keyword evidence="5 6" id="KW-0472">Membrane</keyword>
<evidence type="ECO:0000256" key="3">
    <source>
        <dbReference type="ARBA" id="ARBA00022692"/>
    </source>
</evidence>
<dbReference type="PANTHER" id="PTHR30294">
    <property type="entry name" value="MEMBRANE COMPONENT OF ABC TRANSPORTER YHHJ-RELATED"/>
    <property type="match status" value="1"/>
</dbReference>
<evidence type="ECO:0000256" key="2">
    <source>
        <dbReference type="ARBA" id="ARBA00022475"/>
    </source>
</evidence>
<evidence type="ECO:0000259" key="7">
    <source>
        <dbReference type="Pfam" id="PF12698"/>
    </source>
</evidence>
<dbReference type="Pfam" id="PF12698">
    <property type="entry name" value="ABC2_membrane_3"/>
    <property type="match status" value="1"/>
</dbReference>
<sequence length="495" mass="56142">MFVKFTAGEPVTGKFAVYNEDIENKTGRSDNVDLSNAHHVNKRWTPGAKFRQSTLQHFRKNRAFKENNDSQIINENNGFNEDRNDNNDLSESIIESIGGIASVIDENASNDPVVKYYLTRPKITSKKTCNDYNGDQGPLSCVFLSTLKAKHPTLSFDYYQSFTLLRKKVLETGKYLGYFIIPENYTRVIVEKFNESKIQPVHPVQPVWVSLDMTNRETGLELEVALSDFQEVIWIKYGKLQTAEVDPRYYRLPISISYEGEKPTRKVDFVAPGVMLVMTFFLHSGLTSSVIILERNSGLWERNSVLGVTDYEIVLSFLLVMSFFAFLNSLIVVGTVYFLYSVPCEGSLVLVFVLVFLQSMNGEVFGFLCSVIAKSITQVNFINLGFYYPFIHLSGIIPISFDSQVNFINLGFYYPFIHLSGVVTSIDSMSPGIRYIGYLFPLTLAIKAVRKIQSKGYGLFHLVVVAGFVSTLVWTVILSCMILGILAYRRVRMRK</sequence>
<protein>
    <submittedName>
        <fullName evidence="8">ABC transporter G family member 20</fullName>
    </submittedName>
</protein>
<feature type="transmembrane region" description="Helical" evidence="6">
    <location>
        <begin position="459"/>
        <end position="488"/>
    </location>
</feature>
<proteinExistence type="predicted"/>
<keyword evidence="3 6" id="KW-0812">Transmembrane</keyword>
<dbReference type="PANTHER" id="PTHR30294:SF38">
    <property type="entry name" value="TRANSPORT PERMEASE PROTEIN"/>
    <property type="match status" value="1"/>
</dbReference>